<dbReference type="OMA" id="HSKQVQI"/>
<feature type="transmembrane region" description="Helical" evidence="8">
    <location>
        <begin position="27"/>
        <end position="48"/>
    </location>
</feature>
<dbReference type="CDD" id="cd23995">
    <property type="entry name" value="Seipin_BSCL2_like"/>
    <property type="match status" value="1"/>
</dbReference>
<dbReference type="GeneTree" id="ENSGT00390000011639"/>
<reference evidence="9" key="3">
    <citation type="submission" date="2025-09" db="UniProtKB">
        <authorList>
            <consortium name="Ensembl"/>
        </authorList>
    </citation>
    <scope>IDENTIFICATION</scope>
</reference>
<dbReference type="Bgee" id="ENSLACG00000017596">
    <property type="expression patterns" value="Expressed in pectoral fin and 1 other cell type or tissue"/>
</dbReference>
<dbReference type="EMBL" id="AFYH01015951">
    <property type="status" value="NOT_ANNOTATED_CDS"/>
    <property type="molecule type" value="Genomic_DNA"/>
</dbReference>
<reference evidence="10" key="1">
    <citation type="submission" date="2011-08" db="EMBL/GenBank/DDBJ databases">
        <title>The draft genome of Latimeria chalumnae.</title>
        <authorList>
            <person name="Di Palma F."/>
            <person name="Alfoldi J."/>
            <person name="Johnson J."/>
            <person name="Berlin A."/>
            <person name="Gnerre S."/>
            <person name="Jaffe D."/>
            <person name="MacCallum I."/>
            <person name="Young S."/>
            <person name="Walker B.J."/>
            <person name="Lander E."/>
            <person name="Lindblad-Toh K."/>
        </authorList>
    </citation>
    <scope>NUCLEOTIDE SEQUENCE [LARGE SCALE GENOMIC DNA]</scope>
    <source>
        <strain evidence="10">Wild caught</strain>
    </source>
</reference>
<dbReference type="PANTHER" id="PTHR21212:SF0">
    <property type="entry name" value="SEIPIN"/>
    <property type="match status" value="1"/>
</dbReference>
<keyword evidence="6" id="KW-0443">Lipid metabolism</keyword>
<dbReference type="GO" id="GO:0140042">
    <property type="term" value="P:lipid droplet formation"/>
    <property type="evidence" value="ECO:0007669"/>
    <property type="project" value="UniProtKB-ARBA"/>
</dbReference>
<keyword evidence="7 8" id="KW-0472">Membrane</keyword>
<evidence type="ECO:0000256" key="2">
    <source>
        <dbReference type="ARBA" id="ARBA00022064"/>
    </source>
</evidence>
<evidence type="ECO:0000256" key="7">
    <source>
        <dbReference type="ARBA" id="ARBA00023136"/>
    </source>
</evidence>
<sequence>MTTVVGPVLLWVQETIAMTFIRIRRTVLQTAILLCILLLLLWIAIFLYGSFYYSYMPAISYVSPVHYGYRTDCSNPDSELCSFPVANVSLLKNGREKVLTYGLPYQISLELEMPESPSNQNLGMFMVQISCYTKGGHTISSVSRSAMLHYKSSLLRTLDTVAFSMFLLTGISEQKQVIDVELFAEYREDSYVPTIGAVIEIQSRRIQIYSAQLRIHAHFTGLRYVLYNFPMTSAVLGVASNFAFLSVIVLFSYLQWFWGGAWPREQIQVQINLEERSNLQHRREEARRRI</sequence>
<dbReference type="InParanoid" id="H3BDP5"/>
<dbReference type="GO" id="GO:0005789">
    <property type="term" value="C:endoplasmic reticulum membrane"/>
    <property type="evidence" value="ECO:0007669"/>
    <property type="project" value="UniProtKB-SubCell"/>
</dbReference>
<gene>
    <name evidence="9" type="primary">BSCL2</name>
</gene>
<keyword evidence="3 8" id="KW-0812">Transmembrane</keyword>
<evidence type="ECO:0000256" key="3">
    <source>
        <dbReference type="ARBA" id="ARBA00022692"/>
    </source>
</evidence>
<dbReference type="STRING" id="7897.ENSLACP00000020016"/>
<evidence type="ECO:0000256" key="4">
    <source>
        <dbReference type="ARBA" id="ARBA00022824"/>
    </source>
</evidence>
<reference evidence="9" key="2">
    <citation type="submission" date="2025-08" db="UniProtKB">
        <authorList>
            <consortium name="Ensembl"/>
        </authorList>
    </citation>
    <scope>IDENTIFICATION</scope>
</reference>
<evidence type="ECO:0000256" key="6">
    <source>
        <dbReference type="ARBA" id="ARBA00023098"/>
    </source>
</evidence>
<dbReference type="EMBL" id="AFYH01015952">
    <property type="status" value="NOT_ANNOTATED_CDS"/>
    <property type="molecule type" value="Genomic_DNA"/>
</dbReference>
<dbReference type="GO" id="GO:0006629">
    <property type="term" value="P:lipid metabolic process"/>
    <property type="evidence" value="ECO:0007669"/>
    <property type="project" value="UniProtKB-KW"/>
</dbReference>
<evidence type="ECO:0000256" key="8">
    <source>
        <dbReference type="SAM" id="Phobius"/>
    </source>
</evidence>
<name>H3BDP5_LATCH</name>
<dbReference type="EMBL" id="AFYH01015950">
    <property type="status" value="NOT_ANNOTATED_CDS"/>
    <property type="molecule type" value="Genomic_DNA"/>
</dbReference>
<dbReference type="FunCoup" id="H3BDP5">
    <property type="interactions" value="831"/>
</dbReference>
<dbReference type="HOGENOM" id="CLU_049458_1_0_1"/>
<feature type="transmembrane region" description="Helical" evidence="8">
    <location>
        <begin position="234"/>
        <end position="254"/>
    </location>
</feature>
<organism evidence="9 10">
    <name type="scientific">Latimeria chalumnae</name>
    <name type="common">Coelacanth</name>
    <dbReference type="NCBI Taxonomy" id="7897"/>
    <lineage>
        <taxon>Eukaryota</taxon>
        <taxon>Metazoa</taxon>
        <taxon>Chordata</taxon>
        <taxon>Craniata</taxon>
        <taxon>Vertebrata</taxon>
        <taxon>Euteleostomi</taxon>
        <taxon>Coelacanthiformes</taxon>
        <taxon>Coelacanthidae</taxon>
        <taxon>Latimeria</taxon>
    </lineage>
</organism>
<keyword evidence="10" id="KW-1185">Reference proteome</keyword>
<evidence type="ECO:0000313" key="10">
    <source>
        <dbReference type="Proteomes" id="UP000008672"/>
    </source>
</evidence>
<evidence type="ECO:0000313" key="9">
    <source>
        <dbReference type="Ensembl" id="ENSLACP00000020016.1"/>
    </source>
</evidence>
<dbReference type="Ensembl" id="ENSLACT00000020154.1">
    <property type="protein sequence ID" value="ENSLACP00000020016.1"/>
    <property type="gene ID" value="ENSLACG00000017596.1"/>
</dbReference>
<dbReference type="Pfam" id="PF06775">
    <property type="entry name" value="Seipin"/>
    <property type="match status" value="1"/>
</dbReference>
<keyword evidence="5 8" id="KW-1133">Transmembrane helix</keyword>
<dbReference type="eggNOG" id="KOG4200">
    <property type="taxonomic scope" value="Eukaryota"/>
</dbReference>
<protein>
    <recommendedName>
        <fullName evidence="2">Seipin</fullName>
    </recommendedName>
</protein>
<proteinExistence type="predicted"/>
<evidence type="ECO:0000256" key="5">
    <source>
        <dbReference type="ARBA" id="ARBA00022989"/>
    </source>
</evidence>
<dbReference type="Proteomes" id="UP000008672">
    <property type="component" value="Unassembled WGS sequence"/>
</dbReference>
<accession>H3BDP5</accession>
<evidence type="ECO:0000256" key="1">
    <source>
        <dbReference type="ARBA" id="ARBA00004477"/>
    </source>
</evidence>
<comment type="subcellular location">
    <subcellularLocation>
        <location evidence="1">Endoplasmic reticulum membrane</location>
        <topology evidence="1">Multi-pass membrane protein</topology>
    </subcellularLocation>
</comment>
<dbReference type="PANTHER" id="PTHR21212">
    <property type="entry name" value="BERNARDINELLI-SEIP CONGENITAL LIPODYSTROPHY 2 HOMOLOG BSCL2 PROTEIN"/>
    <property type="match status" value="1"/>
</dbReference>
<dbReference type="InterPro" id="IPR009617">
    <property type="entry name" value="Seipin"/>
</dbReference>
<dbReference type="EMBL" id="AFYH01015949">
    <property type="status" value="NOT_ANNOTATED_CDS"/>
    <property type="molecule type" value="Genomic_DNA"/>
</dbReference>
<keyword evidence="4" id="KW-0256">Endoplasmic reticulum</keyword>
<dbReference type="AlphaFoldDB" id="H3BDP5"/>